<name>A0A397T4C7_9GLOM</name>
<dbReference type="Proteomes" id="UP000265703">
    <property type="component" value="Unassembled WGS sequence"/>
</dbReference>
<dbReference type="Pfam" id="PF24209">
    <property type="entry name" value="DUF7431"/>
    <property type="match status" value="1"/>
</dbReference>
<feature type="domain" description="MACPF-like" evidence="1">
    <location>
        <begin position="187"/>
        <end position="366"/>
    </location>
</feature>
<dbReference type="Pfam" id="PF22693">
    <property type="entry name" value="MACPF_1"/>
    <property type="match status" value="1"/>
</dbReference>
<keyword evidence="4" id="KW-1185">Reference proteome</keyword>
<evidence type="ECO:0000313" key="3">
    <source>
        <dbReference type="EMBL" id="RIA91145.1"/>
    </source>
</evidence>
<proteinExistence type="predicted"/>
<protein>
    <submittedName>
        <fullName evidence="3">Uncharacterized protein</fullName>
    </submittedName>
</protein>
<feature type="domain" description="DUF7431" evidence="2">
    <location>
        <begin position="374"/>
        <end position="632"/>
    </location>
</feature>
<dbReference type="EMBL" id="QKYT01000161">
    <property type="protein sequence ID" value="RIA91145.1"/>
    <property type="molecule type" value="Genomic_DNA"/>
</dbReference>
<dbReference type="InterPro" id="IPR055854">
    <property type="entry name" value="DUF7431"/>
</dbReference>
<dbReference type="AlphaFoldDB" id="A0A397T4C7"/>
<gene>
    <name evidence="3" type="ORF">C1645_768268</name>
</gene>
<comment type="caution">
    <text evidence="3">The sequence shown here is derived from an EMBL/GenBank/DDBJ whole genome shotgun (WGS) entry which is preliminary data.</text>
</comment>
<evidence type="ECO:0000259" key="2">
    <source>
        <dbReference type="Pfam" id="PF24209"/>
    </source>
</evidence>
<evidence type="ECO:0000313" key="4">
    <source>
        <dbReference type="Proteomes" id="UP000265703"/>
    </source>
</evidence>
<reference evidence="3 4" key="1">
    <citation type="submission" date="2018-06" db="EMBL/GenBank/DDBJ databases">
        <title>Comparative genomics reveals the genomic features of Rhizophagus irregularis, R. cerebriforme, R. diaphanum and Gigaspora rosea, and their symbiotic lifestyle signature.</title>
        <authorList>
            <person name="Morin E."/>
            <person name="San Clemente H."/>
            <person name="Chen E.C.H."/>
            <person name="De La Providencia I."/>
            <person name="Hainaut M."/>
            <person name="Kuo A."/>
            <person name="Kohler A."/>
            <person name="Murat C."/>
            <person name="Tang N."/>
            <person name="Roy S."/>
            <person name="Loubradou J."/>
            <person name="Henrissat B."/>
            <person name="Grigoriev I.V."/>
            <person name="Corradi N."/>
            <person name="Roux C."/>
            <person name="Martin F.M."/>
        </authorList>
    </citation>
    <scope>NUCLEOTIDE SEQUENCE [LARGE SCALE GENOMIC DNA]</scope>
    <source>
        <strain evidence="3 4">DAOM 227022</strain>
    </source>
</reference>
<dbReference type="STRING" id="658196.A0A397T4C7"/>
<dbReference type="OrthoDB" id="2347978at2759"/>
<accession>A0A397T4C7</accession>
<dbReference type="InterPro" id="IPR054586">
    <property type="entry name" value="MACPF_1_fungal"/>
</dbReference>
<sequence>MSLYLKKFFGQNVDVSVQIGDSTSSSVLVSLNLNDNLLRIRQELEQNSEIKMNDTMLFAKKFSITNNNSIESYVLSEIASEDENKKILNDIIDNIILHLVNNPNPNWKFLNNKCKLEYGRTITRDGIRKAEKKAFTMKNCEMTEIGAEGCRKETIEFNSIEDRIMKTELSFAENIDIQDFIKFGVSIKISRNKNSEAATNSICSFTEFGKISLKFSEYLKPTLEFIKAIEKAINSKDPRTELKEIIEKYGQFVPTEVILGGRAYFKGVKISNISSEGNAINGTLSAGAPALNTGLRYSSEKSSGNTNYSKHECFKLIGGQQPDSLEDFNEKSWVKSLDEFRNWDCIEFKNPISIFQLLSEELRKKIILSIGKRILHLNFDEFEYQLEKPDRPRIYELDMPSNILEIVRNEDSDCNIFATVIDKNETKNDFFSHQVLFPPNGKPRLLIHCIQNKFKKRKCHLIIGWMIIGYYTNFNFILRNFDVQLETFRNGFKSTKKQYNNKDFLDFKYNSTLDKVSCLGIPILKELKSSNHSLVIGHHFFNDQKNNRIGSYVFSYCLKSKCYVDLPDFTLCTLVISNYHIPHAYGILPFKDNDIFNSLRPKYISLHSEGEDDCGPIFPKQKLNEIKIKYIGKNKKLKDLKYAFFATDEFFLE</sequence>
<evidence type="ECO:0000259" key="1">
    <source>
        <dbReference type="Pfam" id="PF22693"/>
    </source>
</evidence>
<organism evidence="3 4">
    <name type="scientific">Glomus cerebriforme</name>
    <dbReference type="NCBI Taxonomy" id="658196"/>
    <lineage>
        <taxon>Eukaryota</taxon>
        <taxon>Fungi</taxon>
        <taxon>Fungi incertae sedis</taxon>
        <taxon>Mucoromycota</taxon>
        <taxon>Glomeromycotina</taxon>
        <taxon>Glomeromycetes</taxon>
        <taxon>Glomerales</taxon>
        <taxon>Glomeraceae</taxon>
        <taxon>Glomus</taxon>
    </lineage>
</organism>